<reference evidence="2 3" key="1">
    <citation type="submission" date="2016-10" db="EMBL/GenBank/DDBJ databases">
        <authorList>
            <person name="de Groot N.N."/>
        </authorList>
    </citation>
    <scope>NUCLEOTIDE SEQUENCE [LARGE SCALE GENOMIC DNA]</scope>
    <source>
        <strain evidence="2 3">AB35.6</strain>
    </source>
</reference>
<dbReference type="Proteomes" id="UP000182409">
    <property type="component" value="Unassembled WGS sequence"/>
</dbReference>
<evidence type="ECO:0000256" key="1">
    <source>
        <dbReference type="SAM" id="MobiDB-lite"/>
    </source>
</evidence>
<sequence>MHRTMMQGERKDERPDPGSEKRHLPDNRSFFGVIASLIQRKGTFRRSSIVLVNAIANLRTFPEIFKLLRKEPFFEALRTNPRLVVRCLTPDYLVRGFTVGVGARCFLHHHRRLQGTLPTDLVRQLMLGQVTLFETTDENAHISITIGQTRPLHDKEGELDIKLCVEGKTVFLLSFTVVPGAVAGSEAGEIMLISRMQGVAGCYSEIKLARKVLADVAPNALLLAAMQGIAMSLGIEVLASVSSHQQNAYREEVADRLHRNYEEFLGELGIEKNAAGFLVSVIPIPEKPMTSIKTGHKLRTKEKRATKLAVRDACHDFFRARIVGEHTAKIRLIHDNPEVRQASATESPI</sequence>
<dbReference type="PANTHER" id="PTHR38785">
    <property type="entry name" value="HOMOLOG OF VIRK"/>
    <property type="match status" value="1"/>
</dbReference>
<protein>
    <submittedName>
        <fullName evidence="2">Uncharacterized protein</fullName>
    </submittedName>
</protein>
<name>A0A1H4KF65_9BACT</name>
<dbReference type="EMBL" id="FNSD01000001">
    <property type="protein sequence ID" value="SEB56582.1"/>
    <property type="molecule type" value="Genomic_DNA"/>
</dbReference>
<dbReference type="AlphaFoldDB" id="A0A1H4KF65"/>
<proteinExistence type="predicted"/>
<organism evidence="2 3">
    <name type="scientific">Terriglobus roseus</name>
    <dbReference type="NCBI Taxonomy" id="392734"/>
    <lineage>
        <taxon>Bacteria</taxon>
        <taxon>Pseudomonadati</taxon>
        <taxon>Acidobacteriota</taxon>
        <taxon>Terriglobia</taxon>
        <taxon>Terriglobales</taxon>
        <taxon>Acidobacteriaceae</taxon>
        <taxon>Terriglobus</taxon>
    </lineage>
</organism>
<feature type="region of interest" description="Disordered" evidence="1">
    <location>
        <begin position="1"/>
        <end position="25"/>
    </location>
</feature>
<dbReference type="Pfam" id="PF04393">
    <property type="entry name" value="DUF535"/>
    <property type="match status" value="1"/>
</dbReference>
<accession>A0A1H4KF65</accession>
<dbReference type="GO" id="GO:0006974">
    <property type="term" value="P:DNA damage response"/>
    <property type="evidence" value="ECO:0007669"/>
    <property type="project" value="TreeGrafter"/>
</dbReference>
<dbReference type="OrthoDB" id="114769at2"/>
<evidence type="ECO:0000313" key="3">
    <source>
        <dbReference type="Proteomes" id="UP000182409"/>
    </source>
</evidence>
<dbReference type="PANTHER" id="PTHR38785:SF1">
    <property type="entry name" value="HOMOLOG OF VIRK"/>
    <property type="match status" value="1"/>
</dbReference>
<gene>
    <name evidence="2" type="ORF">SAMN05443244_1145</name>
</gene>
<dbReference type="InterPro" id="IPR007488">
    <property type="entry name" value="DUF535"/>
</dbReference>
<dbReference type="RefSeq" id="WP_074652740.1">
    <property type="nucleotide sequence ID" value="NZ_FNSD01000001.1"/>
</dbReference>
<evidence type="ECO:0000313" key="2">
    <source>
        <dbReference type="EMBL" id="SEB56582.1"/>
    </source>
</evidence>
<feature type="compositionally biased region" description="Basic and acidic residues" evidence="1">
    <location>
        <begin position="8"/>
        <end position="25"/>
    </location>
</feature>